<evidence type="ECO:0000313" key="4">
    <source>
        <dbReference type="EMBL" id="MFH5240936.1"/>
    </source>
</evidence>
<feature type="transmembrane region" description="Helical" evidence="1">
    <location>
        <begin position="51"/>
        <end position="77"/>
    </location>
</feature>
<dbReference type="Proteomes" id="UP001609219">
    <property type="component" value="Unassembled WGS sequence"/>
</dbReference>
<name>A0ABW7KKF5_9NOCA</name>
<dbReference type="RefSeq" id="WP_395115108.1">
    <property type="nucleotide sequence ID" value="NZ_JBIMSN010000106.1"/>
</dbReference>
<organism evidence="4 6">
    <name type="scientific">Antrihabitans spumae</name>
    <dbReference type="NCBI Taxonomy" id="3373370"/>
    <lineage>
        <taxon>Bacteria</taxon>
        <taxon>Bacillati</taxon>
        <taxon>Actinomycetota</taxon>
        <taxon>Actinomycetes</taxon>
        <taxon>Mycobacteriales</taxon>
        <taxon>Nocardiaceae</taxon>
        <taxon>Antrihabitans</taxon>
    </lineage>
</organism>
<dbReference type="Pfam" id="PF08592">
    <property type="entry name" value="Anthrone_oxy"/>
    <property type="match status" value="1"/>
</dbReference>
<dbReference type="EMBL" id="JBIMSO010000053">
    <property type="protein sequence ID" value="MFH5209364.1"/>
    <property type="molecule type" value="Genomic_DNA"/>
</dbReference>
<dbReference type="InterPro" id="IPR013901">
    <property type="entry name" value="Anthrone_oxy"/>
</dbReference>
<comment type="caution">
    <text evidence="4">The sequence shown here is derived from an EMBL/GenBank/DDBJ whole genome shotgun (WGS) entry which is preliminary data.</text>
</comment>
<evidence type="ECO:0000313" key="2">
    <source>
        <dbReference type="EMBL" id="MFH5209364.1"/>
    </source>
</evidence>
<keyword evidence="1" id="KW-1133">Transmembrane helix</keyword>
<evidence type="ECO:0000313" key="3">
    <source>
        <dbReference type="EMBL" id="MFH5231293.1"/>
    </source>
</evidence>
<dbReference type="EMBL" id="JBIMSP010000003">
    <property type="protein sequence ID" value="MFH5240936.1"/>
    <property type="molecule type" value="Genomic_DNA"/>
</dbReference>
<dbReference type="Proteomes" id="UP001609176">
    <property type="component" value="Unassembled WGS sequence"/>
</dbReference>
<evidence type="ECO:0000313" key="5">
    <source>
        <dbReference type="Proteomes" id="UP001609175"/>
    </source>
</evidence>
<dbReference type="Proteomes" id="UP001609175">
    <property type="component" value="Unassembled WGS sequence"/>
</dbReference>
<evidence type="ECO:0000313" key="6">
    <source>
        <dbReference type="Proteomes" id="UP001609176"/>
    </source>
</evidence>
<keyword evidence="1" id="KW-0812">Transmembrane</keyword>
<dbReference type="EMBL" id="JBIMSN010000106">
    <property type="protein sequence ID" value="MFH5231293.1"/>
    <property type="molecule type" value="Genomic_DNA"/>
</dbReference>
<protein>
    <submittedName>
        <fullName evidence="4">DUF1772 domain-containing protein</fullName>
    </submittedName>
</protein>
<keyword evidence="7" id="KW-1185">Reference proteome</keyword>
<evidence type="ECO:0000313" key="7">
    <source>
        <dbReference type="Proteomes" id="UP001609219"/>
    </source>
</evidence>
<feature type="transmembrane region" description="Helical" evidence="1">
    <location>
        <begin position="140"/>
        <end position="160"/>
    </location>
</feature>
<accession>A0ABW7KKF5</accession>
<feature type="transmembrane region" description="Helical" evidence="1">
    <location>
        <begin position="84"/>
        <end position="105"/>
    </location>
</feature>
<gene>
    <name evidence="4" type="ORF">ACHIPV_03445</name>
    <name evidence="2" type="ORF">ACHIPZ_14335</name>
    <name evidence="3" type="ORF">ACHIRB_22385</name>
</gene>
<keyword evidence="1" id="KW-0472">Membrane</keyword>
<sequence length="165" mass="17509">MQTIRTLTLIVATLTSGLLAGVYYAYATSVMPALNQADPRAAVDVMQRINAVIVNPMFMLTFLGAPLVTVGAVALLLGKDSRAVLVWVAVAAGLNVVATIVTFSLNIPLNDQLDAVGDPNLLTDPAAVWQDFSSWTNWNIVRAVLHTAAFGASTWALVLLGRTTD</sequence>
<reference evidence="5 6" key="1">
    <citation type="submission" date="2024-10" db="EMBL/GenBank/DDBJ databases">
        <authorList>
            <person name="Riesco R."/>
        </authorList>
    </citation>
    <scope>NUCLEOTIDE SEQUENCE [LARGE SCALE GENOMIC DNA]</scope>
    <source>
        <strain evidence="4 6">NCIMB 15448</strain>
        <strain evidence="2 5">NCIMB 15449</strain>
        <strain evidence="3 7">NCIMB 15450</strain>
    </source>
</reference>
<evidence type="ECO:0000256" key="1">
    <source>
        <dbReference type="SAM" id="Phobius"/>
    </source>
</evidence>
<proteinExistence type="predicted"/>